<keyword evidence="2" id="KW-1185">Reference proteome</keyword>
<name>A0A1V9Z2I3_ACHHY</name>
<organism evidence="1 2">
    <name type="scientific">Achlya hypogyna</name>
    <name type="common">Oomycete</name>
    <name type="synonym">Protoachlya hypogyna</name>
    <dbReference type="NCBI Taxonomy" id="1202772"/>
    <lineage>
        <taxon>Eukaryota</taxon>
        <taxon>Sar</taxon>
        <taxon>Stramenopiles</taxon>
        <taxon>Oomycota</taxon>
        <taxon>Saprolegniomycetes</taxon>
        <taxon>Saprolegniales</taxon>
        <taxon>Achlyaceae</taxon>
        <taxon>Achlya</taxon>
    </lineage>
</organism>
<sequence length="74" mass="7891">MFARALRNNAHVVAGVGAFTLGVAGSLYRPATSSAVAQPLTLEEISARLRAIEYDLGIKVPTKASSQPKYNNYP</sequence>
<gene>
    <name evidence="1" type="ORF">ACHHYP_03935</name>
</gene>
<dbReference type="EMBL" id="JNBR01000474">
    <property type="protein sequence ID" value="OQR92216.1"/>
    <property type="molecule type" value="Genomic_DNA"/>
</dbReference>
<comment type="caution">
    <text evidence="1">The sequence shown here is derived from an EMBL/GenBank/DDBJ whole genome shotgun (WGS) entry which is preliminary data.</text>
</comment>
<evidence type="ECO:0000313" key="2">
    <source>
        <dbReference type="Proteomes" id="UP000243579"/>
    </source>
</evidence>
<dbReference type="STRING" id="1202772.A0A1V9Z2I3"/>
<feature type="non-terminal residue" evidence="1">
    <location>
        <position position="74"/>
    </location>
</feature>
<protein>
    <submittedName>
        <fullName evidence="1">Uncharacterized protein</fullName>
    </submittedName>
</protein>
<dbReference type="Proteomes" id="UP000243579">
    <property type="component" value="Unassembled WGS sequence"/>
</dbReference>
<reference evidence="1 2" key="1">
    <citation type="journal article" date="2014" name="Genome Biol. Evol.">
        <title>The secreted proteins of Achlya hypogyna and Thraustotheca clavata identify the ancestral oomycete secretome and reveal gene acquisitions by horizontal gene transfer.</title>
        <authorList>
            <person name="Misner I."/>
            <person name="Blouin N."/>
            <person name="Leonard G."/>
            <person name="Richards T.A."/>
            <person name="Lane C.E."/>
        </authorList>
    </citation>
    <scope>NUCLEOTIDE SEQUENCE [LARGE SCALE GENOMIC DNA]</scope>
    <source>
        <strain evidence="1 2">ATCC 48635</strain>
    </source>
</reference>
<proteinExistence type="predicted"/>
<accession>A0A1V9Z2I3</accession>
<evidence type="ECO:0000313" key="1">
    <source>
        <dbReference type="EMBL" id="OQR92216.1"/>
    </source>
</evidence>
<dbReference type="AlphaFoldDB" id="A0A1V9Z2I3"/>